<dbReference type="InterPro" id="IPR036291">
    <property type="entry name" value="NAD(P)-bd_dom_sf"/>
</dbReference>
<dbReference type="PANTHER" id="PTHR44085:SF2">
    <property type="entry name" value="SEPIAPTERIN REDUCTASE"/>
    <property type="match status" value="1"/>
</dbReference>
<protein>
    <submittedName>
        <fullName evidence="3">Uncharacterized protein</fullName>
    </submittedName>
</protein>
<reference evidence="3" key="2">
    <citation type="submission" date="2025-09" db="UniProtKB">
        <authorList>
            <consortium name="Ensembl"/>
        </authorList>
    </citation>
    <scope>IDENTIFICATION</scope>
</reference>
<keyword evidence="2" id="KW-0560">Oxidoreductase</keyword>
<keyword evidence="1" id="KW-0521">NADP</keyword>
<dbReference type="PANTHER" id="PTHR44085">
    <property type="entry name" value="SEPIAPTERIN REDUCTASE"/>
    <property type="match status" value="1"/>
</dbReference>
<evidence type="ECO:0000313" key="3">
    <source>
        <dbReference type="Ensembl" id="ENSCLMP00005027989.1"/>
    </source>
</evidence>
<dbReference type="Proteomes" id="UP000694565">
    <property type="component" value="Unplaced"/>
</dbReference>
<evidence type="ECO:0000256" key="1">
    <source>
        <dbReference type="ARBA" id="ARBA00022857"/>
    </source>
</evidence>
<evidence type="ECO:0000313" key="4">
    <source>
        <dbReference type="Proteomes" id="UP000694565"/>
    </source>
</evidence>
<sequence>MSNITNQRTVGRSICIITGASKALVHTVSDPLPGSVLLLAARSGTLLQELKEERQSFTEEQQLVVHCVAVDLNTREGVKRVNVSPALALQPLPSWVLYCTAKAARTMMFRVLPEEQPHESSVTLQVYAEGYSEVNSCFSAMTSTQDVNYLHVLFDEYYSVFRNPFCIWTHLSLPH</sequence>
<dbReference type="Ensembl" id="ENSCLMT00005029184.1">
    <property type="protein sequence ID" value="ENSCLMP00005027989.1"/>
    <property type="gene ID" value="ENSCLMG00005013642.1"/>
</dbReference>
<dbReference type="InterPro" id="IPR051721">
    <property type="entry name" value="Biopterin_syn/organic_redct"/>
</dbReference>
<dbReference type="GeneTree" id="ENSGT01010000225578"/>
<dbReference type="AlphaFoldDB" id="A0A8C2ZIY6"/>
<dbReference type="SUPFAM" id="SSF51735">
    <property type="entry name" value="NAD(P)-binding Rossmann-fold domains"/>
    <property type="match status" value="1"/>
</dbReference>
<name>A0A8C2ZIY6_CYCLU</name>
<keyword evidence="4" id="KW-1185">Reference proteome</keyword>
<proteinExistence type="predicted"/>
<evidence type="ECO:0000256" key="2">
    <source>
        <dbReference type="ARBA" id="ARBA00023002"/>
    </source>
</evidence>
<dbReference type="GO" id="GO:0004757">
    <property type="term" value="F:sepiapterin reductase (NADP+) activity"/>
    <property type="evidence" value="ECO:0007669"/>
    <property type="project" value="TreeGrafter"/>
</dbReference>
<organism evidence="3 4">
    <name type="scientific">Cyclopterus lumpus</name>
    <name type="common">Lumpsucker</name>
    <dbReference type="NCBI Taxonomy" id="8103"/>
    <lineage>
        <taxon>Eukaryota</taxon>
        <taxon>Metazoa</taxon>
        <taxon>Chordata</taxon>
        <taxon>Craniata</taxon>
        <taxon>Vertebrata</taxon>
        <taxon>Euteleostomi</taxon>
        <taxon>Actinopterygii</taxon>
        <taxon>Neopterygii</taxon>
        <taxon>Teleostei</taxon>
        <taxon>Neoteleostei</taxon>
        <taxon>Acanthomorphata</taxon>
        <taxon>Eupercaria</taxon>
        <taxon>Perciformes</taxon>
        <taxon>Cottioidei</taxon>
        <taxon>Cottales</taxon>
        <taxon>Cyclopteridae</taxon>
        <taxon>Cyclopterus</taxon>
    </lineage>
</organism>
<dbReference type="GO" id="GO:0006729">
    <property type="term" value="P:tetrahydrobiopterin biosynthetic process"/>
    <property type="evidence" value="ECO:0007669"/>
    <property type="project" value="TreeGrafter"/>
</dbReference>
<reference evidence="3" key="1">
    <citation type="submission" date="2025-08" db="UniProtKB">
        <authorList>
            <consortium name="Ensembl"/>
        </authorList>
    </citation>
    <scope>IDENTIFICATION</scope>
</reference>
<accession>A0A8C2ZIY6</accession>